<accession>A0A1I0W954</accession>
<name>A0A1I0W954_9RHOB</name>
<sequence>MRFQTVTIATIFAAAAASAGAQSWEGDLTLGYGFGEVEDEDISRLGFVLGGLFSVGDNFSVGTRLDAMRLRAGDDDEHSHVTNGVIAPMFHLDDQRSVGAYYEFNRVASDSDDFEFHSYGLSGGYEIGTFAGQVYIGTLDESPEQAGSEDWVEYGGSFTYGLSPEALVGFRYDRTVLRNDDGESAMSAHGLAWAYDFGDANVFGGLLRSKTDDEFADEDDDIFTYKYAVGMGYDLSAVTEFDAMASVELVRTNSDLVGDDLRGHEVRFGLSIPIGGAAQSAVPGTSVAGQILGQGRSAFGNNQQNSFNF</sequence>
<protein>
    <recommendedName>
        <fullName evidence="4">Outer membrane protein beta-barrel domain-containing protein</fullName>
    </recommendedName>
</protein>
<proteinExistence type="predicted"/>
<gene>
    <name evidence="2" type="ORF">SAMN05421688_1130</name>
</gene>
<organism evidence="2 3">
    <name type="scientific">Poseidonocella pacifica</name>
    <dbReference type="NCBI Taxonomy" id="871651"/>
    <lineage>
        <taxon>Bacteria</taxon>
        <taxon>Pseudomonadati</taxon>
        <taxon>Pseudomonadota</taxon>
        <taxon>Alphaproteobacteria</taxon>
        <taxon>Rhodobacterales</taxon>
        <taxon>Roseobacteraceae</taxon>
        <taxon>Poseidonocella</taxon>
    </lineage>
</organism>
<evidence type="ECO:0000313" key="2">
    <source>
        <dbReference type="EMBL" id="SFA84867.1"/>
    </source>
</evidence>
<evidence type="ECO:0000256" key="1">
    <source>
        <dbReference type="SAM" id="SignalP"/>
    </source>
</evidence>
<keyword evidence="3" id="KW-1185">Reference proteome</keyword>
<keyword evidence="1" id="KW-0732">Signal</keyword>
<dbReference type="OrthoDB" id="7737345at2"/>
<dbReference type="Gene3D" id="2.40.160.10">
    <property type="entry name" value="Porin"/>
    <property type="match status" value="1"/>
</dbReference>
<dbReference type="Proteomes" id="UP000198796">
    <property type="component" value="Unassembled WGS sequence"/>
</dbReference>
<evidence type="ECO:0000313" key="3">
    <source>
        <dbReference type="Proteomes" id="UP000198796"/>
    </source>
</evidence>
<dbReference type="EMBL" id="FOJU01000002">
    <property type="protein sequence ID" value="SFA84867.1"/>
    <property type="molecule type" value="Genomic_DNA"/>
</dbReference>
<dbReference type="STRING" id="871651.SAMN05421688_1130"/>
<dbReference type="InterPro" id="IPR023614">
    <property type="entry name" value="Porin_dom_sf"/>
</dbReference>
<feature type="signal peptide" evidence="1">
    <location>
        <begin position="1"/>
        <end position="19"/>
    </location>
</feature>
<dbReference type="AlphaFoldDB" id="A0A1I0W954"/>
<dbReference type="RefSeq" id="WP_092061529.1">
    <property type="nucleotide sequence ID" value="NZ_FOJU01000002.1"/>
</dbReference>
<feature type="chain" id="PRO_5011715585" description="Outer membrane protein beta-barrel domain-containing protein" evidence="1">
    <location>
        <begin position="20"/>
        <end position="309"/>
    </location>
</feature>
<reference evidence="2 3" key="1">
    <citation type="submission" date="2016-10" db="EMBL/GenBank/DDBJ databases">
        <authorList>
            <person name="de Groot N.N."/>
        </authorList>
    </citation>
    <scope>NUCLEOTIDE SEQUENCE [LARGE SCALE GENOMIC DNA]</scope>
    <source>
        <strain evidence="2 3">DSM 29316</strain>
    </source>
</reference>
<evidence type="ECO:0008006" key="4">
    <source>
        <dbReference type="Google" id="ProtNLM"/>
    </source>
</evidence>